<feature type="compositionally biased region" description="Basic and acidic residues" evidence="8">
    <location>
        <begin position="832"/>
        <end position="847"/>
    </location>
</feature>
<dbReference type="Gene3D" id="1.10.510.10">
    <property type="entry name" value="Transferase(Phosphotransferase) domain 1"/>
    <property type="match status" value="1"/>
</dbReference>
<feature type="region of interest" description="Disordered" evidence="8">
    <location>
        <begin position="235"/>
        <end position="254"/>
    </location>
</feature>
<evidence type="ECO:0000313" key="11">
    <source>
        <dbReference type="EMBL" id="KAG2218748.1"/>
    </source>
</evidence>
<evidence type="ECO:0000256" key="1">
    <source>
        <dbReference type="ARBA" id="ARBA00022527"/>
    </source>
</evidence>
<feature type="region of interest" description="Disordered" evidence="8">
    <location>
        <begin position="281"/>
        <end position="302"/>
    </location>
</feature>
<keyword evidence="1" id="KW-0723">Serine/threonine-protein kinase</keyword>
<dbReference type="Proteomes" id="UP000646827">
    <property type="component" value="Unassembled WGS sequence"/>
</dbReference>
<dbReference type="InterPro" id="IPR000719">
    <property type="entry name" value="Prot_kinase_dom"/>
</dbReference>
<keyword evidence="5" id="KW-0418">Kinase</keyword>
<keyword evidence="4 7" id="KW-0547">Nucleotide-binding</keyword>
<keyword evidence="12" id="KW-1185">Reference proteome</keyword>
<dbReference type="SUPFAM" id="SSF56112">
    <property type="entry name" value="Protein kinase-like (PK-like)"/>
    <property type="match status" value="1"/>
</dbReference>
<dbReference type="SMART" id="SM00133">
    <property type="entry name" value="S_TK_X"/>
    <property type="match status" value="1"/>
</dbReference>
<evidence type="ECO:0000259" key="9">
    <source>
        <dbReference type="PROSITE" id="PS50011"/>
    </source>
</evidence>
<protein>
    <recommendedName>
        <fullName evidence="13">AGC protein kinase</fullName>
    </recommendedName>
</protein>
<evidence type="ECO:0008006" key="13">
    <source>
        <dbReference type="Google" id="ProtNLM"/>
    </source>
</evidence>
<dbReference type="PANTHER" id="PTHR24351">
    <property type="entry name" value="RIBOSOMAL PROTEIN S6 KINASE"/>
    <property type="match status" value="1"/>
</dbReference>
<feature type="region of interest" description="Disordered" evidence="8">
    <location>
        <begin position="161"/>
        <end position="226"/>
    </location>
</feature>
<evidence type="ECO:0000256" key="3">
    <source>
        <dbReference type="ARBA" id="ARBA00022679"/>
    </source>
</evidence>
<dbReference type="InterPro" id="IPR008271">
    <property type="entry name" value="Ser/Thr_kinase_AS"/>
</dbReference>
<organism evidence="11 12">
    <name type="scientific">Circinella minor</name>
    <dbReference type="NCBI Taxonomy" id="1195481"/>
    <lineage>
        <taxon>Eukaryota</taxon>
        <taxon>Fungi</taxon>
        <taxon>Fungi incertae sedis</taxon>
        <taxon>Mucoromycota</taxon>
        <taxon>Mucoromycotina</taxon>
        <taxon>Mucoromycetes</taxon>
        <taxon>Mucorales</taxon>
        <taxon>Lichtheimiaceae</taxon>
        <taxon>Circinella</taxon>
    </lineage>
</organism>
<dbReference type="InterPro" id="IPR000961">
    <property type="entry name" value="AGC-kinase_C"/>
</dbReference>
<dbReference type="Pfam" id="PF00069">
    <property type="entry name" value="Pkinase"/>
    <property type="match status" value="1"/>
</dbReference>
<dbReference type="PROSITE" id="PS00108">
    <property type="entry name" value="PROTEIN_KINASE_ST"/>
    <property type="match status" value="1"/>
</dbReference>
<dbReference type="Pfam" id="PF00433">
    <property type="entry name" value="Pkinase_C"/>
    <property type="match status" value="1"/>
</dbReference>
<dbReference type="InterPro" id="IPR011009">
    <property type="entry name" value="Kinase-like_dom_sf"/>
</dbReference>
<evidence type="ECO:0000256" key="7">
    <source>
        <dbReference type="PROSITE-ProRule" id="PRU10141"/>
    </source>
</evidence>
<dbReference type="FunFam" id="1.10.510.10:FF:000008">
    <property type="entry name" value="Non-specific serine/threonine protein kinase"/>
    <property type="match status" value="1"/>
</dbReference>
<dbReference type="InterPro" id="IPR017441">
    <property type="entry name" value="Protein_kinase_ATP_BS"/>
</dbReference>
<keyword evidence="2" id="KW-0597">Phosphoprotein</keyword>
<accession>A0A8H7RY78</accession>
<feature type="compositionally biased region" description="Basic residues" evidence="8">
    <location>
        <begin position="935"/>
        <end position="945"/>
    </location>
</feature>
<sequence length="968" mass="110874">MKAFIIAVSQITATVSNEQQPQHQEEHVSWLLNRHVESSLFVQVLNVVVETDTHVLSLVRYVPDLVEFDRLIKTHYRRVKVPFPKLTEESSTTGTAASSSTSDKRRSFRQFLTSLPHSSHRTNAEKIQRYLHKCSLEPVVRSSSIFRDFFSVQRDEDRCVSKSELKQSHKEQQKQHEAQSPPLPVPLPKEYQIQPVTKKKVEKSALVPQQQRPLSPPPNTPLSRLVPTVPASKVDIIHNDNNNNNNDEDDAVVPQSPIRNEPLLVEDDDDCDDDDDVEIQQHHQCHQQQSEDFDGDDEEEPEVPKKYDFFENLEMIKVLGKGCMGKVFLVRSRTSHELYALKSIVKELVIEQREITHTLAERDILGTLSGINHPFLAKLHASFQDVHRLYLVTDYYCGGDLATQMSTCSTFSKERTLFYAAEIIDGMGELHRLGVLYRDLKPENILLTADGHILLTDFGLSKWLITATTGQDHDEVGDVERVTQTFCGTAEYLAPEALLGEPYSFGIDHWAYGTILYEMLAGITPFWADNHSEMYRRVLQDPLEFPPDTDFETAEFLSALLERDPSLRLGYHGVDEIKQHMYFSGIDWEDVYHRRLVPPYVPNLRSSLDFSNFDPSFLEMPAVLTPIPSAVDLSQDIQQVFDGYSFIDERFIEEEEHQQMQQQQQQQQILSSATIVTQEPESLMIEQPLPTTTSPPLVGNNNINHNTAMNAGRDSSSSGWDDELSVDHKRRTMDRIDEQQLKERELYNDFYPTFQPARKRGSVSMLSDIDSFHLDDHRATPQQQFQHALDQHHYSHQQQQKMVQHEEQQLLQQQQKKKQASLQTSSMQQKVKQHDDKQQQQQDDKARYAKRRNTNGSMLDEVAYAYRQQMSESLVVAEPLLTPSSSSITPQHQRVVPELSVASTADEMEDLDFGGISADLDLKLSFSLQLDPNKTHHTSQQKKSKTPSSSSSLRRKAARRFLSPLLKL</sequence>
<feature type="region of interest" description="Disordered" evidence="8">
    <location>
        <begin position="783"/>
        <end position="855"/>
    </location>
</feature>
<dbReference type="OrthoDB" id="63267at2759"/>
<dbReference type="EMBL" id="JAEPRB010000212">
    <property type="protein sequence ID" value="KAG2218748.1"/>
    <property type="molecule type" value="Genomic_DNA"/>
</dbReference>
<feature type="compositionally biased region" description="Basic and acidic residues" evidence="8">
    <location>
        <begin position="161"/>
        <end position="177"/>
    </location>
</feature>
<evidence type="ECO:0000259" key="10">
    <source>
        <dbReference type="PROSITE" id="PS51285"/>
    </source>
</evidence>
<evidence type="ECO:0000256" key="4">
    <source>
        <dbReference type="ARBA" id="ARBA00022741"/>
    </source>
</evidence>
<evidence type="ECO:0000256" key="6">
    <source>
        <dbReference type="ARBA" id="ARBA00022840"/>
    </source>
</evidence>
<dbReference type="GO" id="GO:0005524">
    <property type="term" value="F:ATP binding"/>
    <property type="evidence" value="ECO:0007669"/>
    <property type="project" value="UniProtKB-UniRule"/>
</dbReference>
<feature type="region of interest" description="Disordered" evidence="8">
    <location>
        <begin position="703"/>
        <end position="725"/>
    </location>
</feature>
<dbReference type="Gene3D" id="3.30.200.20">
    <property type="entry name" value="Phosphorylase Kinase, domain 1"/>
    <property type="match status" value="1"/>
</dbReference>
<evidence type="ECO:0000256" key="8">
    <source>
        <dbReference type="SAM" id="MobiDB-lite"/>
    </source>
</evidence>
<name>A0A8H7RY78_9FUNG</name>
<feature type="compositionally biased region" description="Low complexity" evidence="8">
    <location>
        <begin position="809"/>
        <end position="830"/>
    </location>
</feature>
<reference evidence="11 12" key="1">
    <citation type="submission" date="2020-12" db="EMBL/GenBank/DDBJ databases">
        <title>Metabolic potential, ecology and presence of endohyphal bacteria is reflected in genomic diversity of Mucoromycotina.</title>
        <authorList>
            <person name="Muszewska A."/>
            <person name="Okrasinska A."/>
            <person name="Steczkiewicz K."/>
            <person name="Drgas O."/>
            <person name="Orlowska M."/>
            <person name="Perlinska-Lenart U."/>
            <person name="Aleksandrzak-Piekarczyk T."/>
            <person name="Szatraj K."/>
            <person name="Zielenkiewicz U."/>
            <person name="Pilsyk S."/>
            <person name="Malc E."/>
            <person name="Mieczkowski P."/>
            <person name="Kruszewska J.S."/>
            <person name="Biernat P."/>
            <person name="Pawlowska J."/>
        </authorList>
    </citation>
    <scope>NUCLEOTIDE SEQUENCE [LARGE SCALE GENOMIC DNA]</scope>
    <source>
        <strain evidence="11 12">CBS 142.35</strain>
    </source>
</reference>
<dbReference type="GO" id="GO:0004674">
    <property type="term" value="F:protein serine/threonine kinase activity"/>
    <property type="evidence" value="ECO:0007669"/>
    <property type="project" value="UniProtKB-KW"/>
</dbReference>
<evidence type="ECO:0000313" key="12">
    <source>
        <dbReference type="Proteomes" id="UP000646827"/>
    </source>
</evidence>
<dbReference type="PROSITE" id="PS50011">
    <property type="entry name" value="PROTEIN_KINASE_DOM"/>
    <property type="match status" value="1"/>
</dbReference>
<keyword evidence="3" id="KW-0808">Transferase</keyword>
<feature type="binding site" evidence="7">
    <location>
        <position position="346"/>
    </location>
    <ligand>
        <name>ATP</name>
        <dbReference type="ChEBI" id="CHEBI:30616"/>
    </ligand>
</feature>
<feature type="region of interest" description="Disordered" evidence="8">
    <location>
        <begin position="931"/>
        <end position="968"/>
    </location>
</feature>
<dbReference type="AlphaFoldDB" id="A0A8H7RY78"/>
<gene>
    <name evidence="11" type="ORF">INT45_003066</name>
</gene>
<dbReference type="InterPro" id="IPR017892">
    <property type="entry name" value="Pkinase_C"/>
</dbReference>
<dbReference type="PROSITE" id="PS51285">
    <property type="entry name" value="AGC_KINASE_CTER"/>
    <property type="match status" value="1"/>
</dbReference>
<feature type="domain" description="AGC-kinase C-terminal" evidence="10">
    <location>
        <begin position="584"/>
        <end position="656"/>
    </location>
</feature>
<dbReference type="SMART" id="SM00220">
    <property type="entry name" value="S_TKc"/>
    <property type="match status" value="1"/>
</dbReference>
<feature type="domain" description="Protein kinase" evidence="9">
    <location>
        <begin position="313"/>
        <end position="583"/>
    </location>
</feature>
<evidence type="ECO:0000256" key="5">
    <source>
        <dbReference type="ARBA" id="ARBA00022777"/>
    </source>
</evidence>
<proteinExistence type="predicted"/>
<evidence type="ECO:0000256" key="2">
    <source>
        <dbReference type="ARBA" id="ARBA00022553"/>
    </source>
</evidence>
<feature type="compositionally biased region" description="Acidic residues" evidence="8">
    <location>
        <begin position="291"/>
        <end position="301"/>
    </location>
</feature>
<dbReference type="PROSITE" id="PS00107">
    <property type="entry name" value="PROTEIN_KINASE_ATP"/>
    <property type="match status" value="1"/>
</dbReference>
<comment type="caution">
    <text evidence="11">The sequence shown here is derived from an EMBL/GenBank/DDBJ whole genome shotgun (WGS) entry which is preliminary data.</text>
</comment>
<keyword evidence="6 7" id="KW-0067">ATP-binding</keyword>